<evidence type="ECO:0000313" key="2">
    <source>
        <dbReference type="EMBL" id="KAJ1116635.1"/>
    </source>
</evidence>
<name>A0AAV7NNT3_PLEWA</name>
<proteinExistence type="predicted"/>
<protein>
    <submittedName>
        <fullName evidence="2">Uncharacterized protein</fullName>
    </submittedName>
</protein>
<dbReference type="Proteomes" id="UP001066276">
    <property type="component" value="Chromosome 8"/>
</dbReference>
<organism evidence="2 3">
    <name type="scientific">Pleurodeles waltl</name>
    <name type="common">Iberian ribbed newt</name>
    <dbReference type="NCBI Taxonomy" id="8319"/>
    <lineage>
        <taxon>Eukaryota</taxon>
        <taxon>Metazoa</taxon>
        <taxon>Chordata</taxon>
        <taxon>Craniata</taxon>
        <taxon>Vertebrata</taxon>
        <taxon>Euteleostomi</taxon>
        <taxon>Amphibia</taxon>
        <taxon>Batrachia</taxon>
        <taxon>Caudata</taxon>
        <taxon>Salamandroidea</taxon>
        <taxon>Salamandridae</taxon>
        <taxon>Pleurodelinae</taxon>
        <taxon>Pleurodeles</taxon>
    </lineage>
</organism>
<accession>A0AAV7NNT3</accession>
<comment type="caution">
    <text evidence="2">The sequence shown here is derived from an EMBL/GenBank/DDBJ whole genome shotgun (WGS) entry which is preliminary data.</text>
</comment>
<gene>
    <name evidence="2" type="ORF">NDU88_004841</name>
</gene>
<evidence type="ECO:0000313" key="3">
    <source>
        <dbReference type="Proteomes" id="UP001066276"/>
    </source>
</evidence>
<sequence length="120" mass="13175">MSKENRKPRLGAEKGLGPGCPEGEICGVAGPTRHQAKEKTQPEGVATGKAKRALRAPRALNRARTWWRPWPKPPLLTRAGKPAPATPELQTRGKKKKRGPSPPTYSSLGTKHCQRKKRSK</sequence>
<reference evidence="2" key="1">
    <citation type="journal article" date="2022" name="bioRxiv">
        <title>Sequencing and chromosome-scale assembly of the giantPleurodeles waltlgenome.</title>
        <authorList>
            <person name="Brown T."/>
            <person name="Elewa A."/>
            <person name="Iarovenko S."/>
            <person name="Subramanian E."/>
            <person name="Araus A.J."/>
            <person name="Petzold A."/>
            <person name="Susuki M."/>
            <person name="Suzuki K.-i.T."/>
            <person name="Hayashi T."/>
            <person name="Toyoda A."/>
            <person name="Oliveira C."/>
            <person name="Osipova E."/>
            <person name="Leigh N.D."/>
            <person name="Simon A."/>
            <person name="Yun M.H."/>
        </authorList>
    </citation>
    <scope>NUCLEOTIDE SEQUENCE</scope>
    <source>
        <strain evidence="2">20211129_DDA</strain>
        <tissue evidence="2">Liver</tissue>
    </source>
</reference>
<feature type="region of interest" description="Disordered" evidence="1">
    <location>
        <begin position="1"/>
        <end position="120"/>
    </location>
</feature>
<dbReference type="EMBL" id="JANPWB010000012">
    <property type="protein sequence ID" value="KAJ1116635.1"/>
    <property type="molecule type" value="Genomic_DNA"/>
</dbReference>
<feature type="compositionally biased region" description="Basic and acidic residues" evidence="1">
    <location>
        <begin position="1"/>
        <end position="12"/>
    </location>
</feature>
<evidence type="ECO:0000256" key="1">
    <source>
        <dbReference type="SAM" id="MobiDB-lite"/>
    </source>
</evidence>
<dbReference type="AlphaFoldDB" id="A0AAV7NNT3"/>
<keyword evidence="3" id="KW-1185">Reference proteome</keyword>